<dbReference type="AlphaFoldDB" id="A0A8J3N5B3"/>
<dbReference type="PANTHER" id="PTHR11839">
    <property type="entry name" value="UDP/ADP-SUGAR PYROPHOSPHATASE"/>
    <property type="match status" value="1"/>
</dbReference>
<dbReference type="GO" id="GO:0019693">
    <property type="term" value="P:ribose phosphate metabolic process"/>
    <property type="evidence" value="ECO:0007669"/>
    <property type="project" value="TreeGrafter"/>
</dbReference>
<evidence type="ECO:0000259" key="3">
    <source>
        <dbReference type="PROSITE" id="PS51462"/>
    </source>
</evidence>
<sequence length="202" mass="23085">MEENKYRRPDPWRTLESVQWLVSPWLALRQDRVLTHTKDEIGYTYIEHPGSVLVVPCTCRGEILLLRQYRYPTHSWYWECPAGSLEQDGERLESAEEAVRRELYEEMGATCEQLQLMGSFSTNNSMSNEVCSIFFASDVAAGRPTHPERSELLYTVAVSYQQVREMARKGEIADGLSALALLLCEPAIEDYLNSPKEEASVT</sequence>
<dbReference type="InterPro" id="IPR015797">
    <property type="entry name" value="NUDIX_hydrolase-like_dom_sf"/>
</dbReference>
<reference evidence="4" key="1">
    <citation type="submission" date="2020-10" db="EMBL/GenBank/DDBJ databases">
        <title>Taxonomic study of unclassified bacteria belonging to the class Ktedonobacteria.</title>
        <authorList>
            <person name="Yabe S."/>
            <person name="Wang C.M."/>
            <person name="Zheng Y."/>
            <person name="Sakai Y."/>
            <person name="Cavaletti L."/>
            <person name="Monciardini P."/>
            <person name="Donadio S."/>
        </authorList>
    </citation>
    <scope>NUCLEOTIDE SEQUENCE</scope>
    <source>
        <strain evidence="4">ID150040</strain>
    </source>
</reference>
<feature type="domain" description="Nudix hydrolase" evidence="3">
    <location>
        <begin position="44"/>
        <end position="180"/>
    </location>
</feature>
<dbReference type="GO" id="GO:0006753">
    <property type="term" value="P:nucleoside phosphate metabolic process"/>
    <property type="evidence" value="ECO:0007669"/>
    <property type="project" value="TreeGrafter"/>
</dbReference>
<evidence type="ECO:0000256" key="1">
    <source>
        <dbReference type="ARBA" id="ARBA00001946"/>
    </source>
</evidence>
<keyword evidence="5" id="KW-1185">Reference proteome</keyword>
<organism evidence="4 5">
    <name type="scientific">Reticulibacter mediterranei</name>
    <dbReference type="NCBI Taxonomy" id="2778369"/>
    <lineage>
        <taxon>Bacteria</taxon>
        <taxon>Bacillati</taxon>
        <taxon>Chloroflexota</taxon>
        <taxon>Ktedonobacteria</taxon>
        <taxon>Ktedonobacterales</taxon>
        <taxon>Reticulibacteraceae</taxon>
        <taxon>Reticulibacter</taxon>
    </lineage>
</organism>
<accession>A0A8J3N5B3</accession>
<comment type="cofactor">
    <cofactor evidence="1">
        <name>Mg(2+)</name>
        <dbReference type="ChEBI" id="CHEBI:18420"/>
    </cofactor>
</comment>
<dbReference type="PANTHER" id="PTHR11839:SF18">
    <property type="entry name" value="NUDIX HYDROLASE DOMAIN-CONTAINING PROTEIN"/>
    <property type="match status" value="1"/>
</dbReference>
<dbReference type="RefSeq" id="WP_220205687.1">
    <property type="nucleotide sequence ID" value="NZ_BNJK01000001.1"/>
</dbReference>
<dbReference type="Proteomes" id="UP000597444">
    <property type="component" value="Unassembled WGS sequence"/>
</dbReference>
<dbReference type="InterPro" id="IPR000086">
    <property type="entry name" value="NUDIX_hydrolase_dom"/>
</dbReference>
<dbReference type="Pfam" id="PF00293">
    <property type="entry name" value="NUDIX"/>
    <property type="match status" value="1"/>
</dbReference>
<protein>
    <submittedName>
        <fullName evidence="4">ADP-ribose pyrophosphatase</fullName>
    </submittedName>
</protein>
<keyword evidence="2" id="KW-0378">Hydrolase</keyword>
<evidence type="ECO:0000256" key="2">
    <source>
        <dbReference type="ARBA" id="ARBA00022801"/>
    </source>
</evidence>
<comment type="caution">
    <text evidence="4">The sequence shown here is derived from an EMBL/GenBank/DDBJ whole genome shotgun (WGS) entry which is preliminary data.</text>
</comment>
<dbReference type="PROSITE" id="PS51462">
    <property type="entry name" value="NUDIX"/>
    <property type="match status" value="1"/>
</dbReference>
<dbReference type="CDD" id="cd24161">
    <property type="entry name" value="NUDIX_ADPRase_Ndx2"/>
    <property type="match status" value="1"/>
</dbReference>
<proteinExistence type="predicted"/>
<dbReference type="EMBL" id="BNJK01000001">
    <property type="protein sequence ID" value="GHO94982.1"/>
    <property type="molecule type" value="Genomic_DNA"/>
</dbReference>
<dbReference type="Gene3D" id="3.90.79.10">
    <property type="entry name" value="Nucleoside Triphosphate Pyrophosphohydrolase"/>
    <property type="match status" value="1"/>
</dbReference>
<dbReference type="GO" id="GO:0016787">
    <property type="term" value="F:hydrolase activity"/>
    <property type="evidence" value="ECO:0007669"/>
    <property type="project" value="UniProtKB-KW"/>
</dbReference>
<name>A0A8J3N5B3_9CHLR</name>
<evidence type="ECO:0000313" key="4">
    <source>
        <dbReference type="EMBL" id="GHO94982.1"/>
    </source>
</evidence>
<dbReference type="SUPFAM" id="SSF55811">
    <property type="entry name" value="Nudix"/>
    <property type="match status" value="1"/>
</dbReference>
<gene>
    <name evidence="4" type="ORF">KSF_050300</name>
</gene>
<evidence type="ECO:0000313" key="5">
    <source>
        <dbReference type="Proteomes" id="UP000597444"/>
    </source>
</evidence>